<feature type="compositionally biased region" description="Basic and acidic residues" evidence="1">
    <location>
        <begin position="34"/>
        <end position="51"/>
    </location>
</feature>
<sequence length="61" mass="7314">MSIQITVPWKIRLRSSESQELESKHWWNRKRCNDSEEGHALSHEDDLDHLGALHKTQHQKR</sequence>
<keyword evidence="3" id="KW-1185">Reference proteome</keyword>
<proteinExistence type="predicted"/>
<evidence type="ECO:0000313" key="3">
    <source>
        <dbReference type="Proteomes" id="UP000346198"/>
    </source>
</evidence>
<reference evidence="2 3" key="1">
    <citation type="submission" date="2019-04" db="EMBL/GenBank/DDBJ databases">
        <authorList>
            <person name="Van Vliet M D."/>
        </authorList>
    </citation>
    <scope>NUCLEOTIDE SEQUENCE [LARGE SCALE GENOMIC DNA]</scope>
    <source>
        <strain evidence="2 3">F21</strain>
    </source>
</reference>
<feature type="region of interest" description="Disordered" evidence="1">
    <location>
        <begin position="34"/>
        <end position="61"/>
    </location>
</feature>
<gene>
    <name evidence="2" type="ORF">SCARR_05026</name>
</gene>
<dbReference type="RefSeq" id="WP_136064865.1">
    <property type="nucleotide sequence ID" value="NZ_CAAHFH010000003.1"/>
</dbReference>
<organism evidence="2 3">
    <name type="scientific">Pontiella sulfatireligans</name>
    <dbReference type="NCBI Taxonomy" id="2750658"/>
    <lineage>
        <taxon>Bacteria</taxon>
        <taxon>Pseudomonadati</taxon>
        <taxon>Kiritimatiellota</taxon>
        <taxon>Kiritimatiellia</taxon>
        <taxon>Kiritimatiellales</taxon>
        <taxon>Pontiellaceae</taxon>
        <taxon>Pontiella</taxon>
    </lineage>
</organism>
<evidence type="ECO:0000313" key="2">
    <source>
        <dbReference type="EMBL" id="VGO22929.1"/>
    </source>
</evidence>
<evidence type="ECO:0000256" key="1">
    <source>
        <dbReference type="SAM" id="MobiDB-lite"/>
    </source>
</evidence>
<dbReference type="Proteomes" id="UP000346198">
    <property type="component" value="Unassembled WGS sequence"/>
</dbReference>
<accession>A0A6C2US22</accession>
<name>A0A6C2US22_9BACT</name>
<dbReference type="EMBL" id="CAAHFH010000003">
    <property type="protein sequence ID" value="VGO22929.1"/>
    <property type="molecule type" value="Genomic_DNA"/>
</dbReference>
<protein>
    <submittedName>
        <fullName evidence="2">Uncharacterized protein</fullName>
    </submittedName>
</protein>
<dbReference type="AlphaFoldDB" id="A0A6C2US22"/>